<gene>
    <name evidence="2" type="ORF">H920_04696</name>
</gene>
<dbReference type="InterPro" id="IPR031462">
    <property type="entry name" value="CTSRT"/>
</dbReference>
<name>A0A091DTU0_FUKDA</name>
<dbReference type="PANTHER" id="PTHR21665:SF2">
    <property type="entry name" value="CATION CHANNEL SPERM-ASSOCIATED TARGETING SUBUNIT TAU"/>
    <property type="match status" value="1"/>
</dbReference>
<organism evidence="2 3">
    <name type="scientific">Fukomys damarensis</name>
    <name type="common">Damaraland mole rat</name>
    <name type="synonym">Cryptomys damarensis</name>
    <dbReference type="NCBI Taxonomy" id="885580"/>
    <lineage>
        <taxon>Eukaryota</taxon>
        <taxon>Metazoa</taxon>
        <taxon>Chordata</taxon>
        <taxon>Craniata</taxon>
        <taxon>Vertebrata</taxon>
        <taxon>Euteleostomi</taxon>
        <taxon>Mammalia</taxon>
        <taxon>Eutheria</taxon>
        <taxon>Euarchontoglires</taxon>
        <taxon>Glires</taxon>
        <taxon>Rodentia</taxon>
        <taxon>Hystricomorpha</taxon>
        <taxon>Bathyergidae</taxon>
        <taxon>Fukomys</taxon>
    </lineage>
</organism>
<sequence>MSINFLTDVPCRSNEGEITPMEIPKFTNKASFDPFVRTIDNKTSARSSKGQDIYKTGNILLEEDIEYEDQDPPYPAFSKTAGYPSNTSVPDPNIITKMTSDIKNLLSEGKPKTSPEVEGYGSEKHLKIDEVNFPMKKKSSFKKKHLIWEIPRSQSSLHHDIHDCVIKEIFTSLVFSQLEAEVKELSKTQMKQQERSLSAQILANSGEKDEEKELPWSNTVISQIIQAFPMGVLLDCGTNKMTELGKENRTCPLLNTESASPEEEPQDSTADYSDIKSKTKPPPGQKSCIISKATTAATYTRGMVATPGEVQHGEAEAKTDQRTNPGRGQHQGKE</sequence>
<reference evidence="2 3" key="1">
    <citation type="submission" date="2013-11" db="EMBL/GenBank/DDBJ databases">
        <title>The Damaraland mole rat (Fukomys damarensis) genome and evolution of African mole rats.</title>
        <authorList>
            <person name="Gladyshev V.N."/>
            <person name="Fang X."/>
        </authorList>
    </citation>
    <scope>NUCLEOTIDE SEQUENCE [LARGE SCALE GENOMIC DNA]</scope>
    <source>
        <tissue evidence="2">Liver</tissue>
    </source>
</reference>
<evidence type="ECO:0000313" key="3">
    <source>
        <dbReference type="Proteomes" id="UP000028990"/>
    </source>
</evidence>
<dbReference type="Proteomes" id="UP000028990">
    <property type="component" value="Unassembled WGS sequence"/>
</dbReference>
<dbReference type="eggNOG" id="ENOG502S23V">
    <property type="taxonomic scope" value="Eukaryota"/>
</dbReference>
<accession>A0A091DTU0</accession>
<feature type="compositionally biased region" description="Basic and acidic residues" evidence="1">
    <location>
        <begin position="311"/>
        <end position="321"/>
    </location>
</feature>
<dbReference type="EMBL" id="KN122048">
    <property type="protein sequence ID" value="KFO33903.1"/>
    <property type="molecule type" value="Genomic_DNA"/>
</dbReference>
<proteinExistence type="predicted"/>
<evidence type="ECO:0000256" key="1">
    <source>
        <dbReference type="SAM" id="MobiDB-lite"/>
    </source>
</evidence>
<protein>
    <submittedName>
        <fullName evidence="2">Uncharacterized protein</fullName>
    </submittedName>
</protein>
<feature type="region of interest" description="Disordered" evidence="1">
    <location>
        <begin position="248"/>
        <end position="334"/>
    </location>
</feature>
<keyword evidence="3" id="KW-1185">Reference proteome</keyword>
<dbReference type="AlphaFoldDB" id="A0A091DTU0"/>
<dbReference type="PANTHER" id="PTHR21665">
    <property type="entry name" value="CATION CHANNEL SPERM-ASSOCIATED TARGETING SUBUNIT TAU"/>
    <property type="match status" value="1"/>
</dbReference>
<evidence type="ECO:0000313" key="2">
    <source>
        <dbReference type="EMBL" id="KFO33903.1"/>
    </source>
</evidence>